<comment type="caution">
    <text evidence="1">The sequence shown here is derived from an EMBL/GenBank/DDBJ whole genome shotgun (WGS) entry which is preliminary data.</text>
</comment>
<dbReference type="EMBL" id="JBBJBU010000001">
    <property type="protein sequence ID" value="KAK7206999.1"/>
    <property type="molecule type" value="Genomic_DNA"/>
</dbReference>
<dbReference type="Gene3D" id="1.10.555.10">
    <property type="entry name" value="Rho GTPase activation protein"/>
    <property type="match status" value="1"/>
</dbReference>
<keyword evidence="2" id="KW-1185">Reference proteome</keyword>
<accession>A0ABR1FAY6</accession>
<gene>
    <name evidence="1" type="ORF">BZA70DRAFT_300482</name>
</gene>
<dbReference type="Proteomes" id="UP001498771">
    <property type="component" value="Unassembled WGS sequence"/>
</dbReference>
<reference evidence="1 2" key="1">
    <citation type="submission" date="2024-03" db="EMBL/GenBank/DDBJ databases">
        <title>Genome-scale model development and genomic sequencing of the oleaginous clade Lipomyces.</title>
        <authorList>
            <consortium name="Lawrence Berkeley National Laboratory"/>
            <person name="Czajka J.J."/>
            <person name="Han Y."/>
            <person name="Kim J."/>
            <person name="Mondo S.J."/>
            <person name="Hofstad B.A."/>
            <person name="Robles A."/>
            <person name="Haridas S."/>
            <person name="Riley R."/>
            <person name="LaButti K."/>
            <person name="Pangilinan J."/>
            <person name="Andreopoulos W."/>
            <person name="Lipzen A."/>
            <person name="Yan J."/>
            <person name="Wang M."/>
            <person name="Ng V."/>
            <person name="Grigoriev I.V."/>
            <person name="Spatafora J.W."/>
            <person name="Magnuson J.K."/>
            <person name="Baker S.E."/>
            <person name="Pomraning K.R."/>
        </authorList>
    </citation>
    <scope>NUCLEOTIDE SEQUENCE [LARGE SCALE GENOMIC DNA]</scope>
    <source>
        <strain evidence="1 2">Phaff 52-87</strain>
    </source>
</reference>
<dbReference type="SUPFAM" id="SSF48350">
    <property type="entry name" value="GTPase activation domain, GAP"/>
    <property type="match status" value="1"/>
</dbReference>
<evidence type="ECO:0000313" key="1">
    <source>
        <dbReference type="EMBL" id="KAK7206999.1"/>
    </source>
</evidence>
<evidence type="ECO:0000313" key="2">
    <source>
        <dbReference type="Proteomes" id="UP001498771"/>
    </source>
</evidence>
<protein>
    <submittedName>
        <fullName evidence="1">Uncharacterized protein</fullName>
    </submittedName>
</protein>
<dbReference type="RefSeq" id="XP_064770032.1">
    <property type="nucleotide sequence ID" value="XM_064914707.1"/>
</dbReference>
<name>A0ABR1FAY6_9ASCO</name>
<sequence length="395" mass="43290">MTLIYSLKYALADYLTRRLSPAKPITSQSDSLNPSPCPHPHRYIFTSLLAFTFLTLKPPLLLLSDFLSLFKPASPAQSWLLSVATPLPILILLHPHPSSLTFAQRTRYSSYASSLSPWCATAELTTFRARRQREIAYERWYADWAAFYSPEHEDARLSFGRAVGVWVPLIVQMLVKYLLECAEDVDVLLARGEAVKCHRLALYCSHLLETRSSSSSTPIIDPCALSSLNLSAEDVAAFLKLVLMEVPAGVVGSADGYFAIVDAVACNSSKKDKRIAVTIATLGNPHSNLFIAILSLLHHFLSLPPSSSSSSSSFTTSSDLLQTYAPILLGAAIDPISALYRAQISAFALDFNRELDLQRFVEDHAASVFADVVGRWDAVVAAWEAVFSVDAGDVC</sequence>
<proteinExistence type="predicted"/>
<dbReference type="InterPro" id="IPR008936">
    <property type="entry name" value="Rho_GTPase_activation_prot"/>
</dbReference>
<organism evidence="1 2">
    <name type="scientific">Myxozyma melibiosi</name>
    <dbReference type="NCBI Taxonomy" id="54550"/>
    <lineage>
        <taxon>Eukaryota</taxon>
        <taxon>Fungi</taxon>
        <taxon>Dikarya</taxon>
        <taxon>Ascomycota</taxon>
        <taxon>Saccharomycotina</taxon>
        <taxon>Lipomycetes</taxon>
        <taxon>Lipomycetales</taxon>
        <taxon>Lipomycetaceae</taxon>
        <taxon>Myxozyma</taxon>
    </lineage>
</organism>
<dbReference type="GeneID" id="90040219"/>